<organism evidence="5 6">
    <name type="scientific">Emiliania huxleyi (strain CCMP1516)</name>
    <dbReference type="NCBI Taxonomy" id="280463"/>
    <lineage>
        <taxon>Eukaryota</taxon>
        <taxon>Haptista</taxon>
        <taxon>Haptophyta</taxon>
        <taxon>Prymnesiophyceae</taxon>
        <taxon>Isochrysidales</taxon>
        <taxon>Noelaerhabdaceae</taxon>
        <taxon>Emiliania</taxon>
    </lineage>
</organism>
<evidence type="ECO:0000256" key="3">
    <source>
        <dbReference type="SAM" id="MobiDB-lite"/>
    </source>
</evidence>
<accession>A0A0D3J1I4</accession>
<dbReference type="RefSeq" id="XP_005769798.1">
    <property type="nucleotide sequence ID" value="XM_005769741.1"/>
</dbReference>
<feature type="region of interest" description="Disordered" evidence="3">
    <location>
        <begin position="556"/>
        <end position="592"/>
    </location>
</feature>
<feature type="compositionally biased region" description="Basic and acidic residues" evidence="3">
    <location>
        <begin position="574"/>
        <end position="583"/>
    </location>
</feature>
<dbReference type="SUPFAM" id="SSF50044">
    <property type="entry name" value="SH3-domain"/>
    <property type="match status" value="3"/>
</dbReference>
<sequence>MAEPFRFVRAALGDFEAQEEDELSFGQGELIDVFSRAAPEGWAWARNRNGEEGLVPVTFLGPPAVPATMPTNGRAVNACARVLADFSAEEENELSVPCGWLLVVRGADGRSGLIPESFVVLSSCVVMRRTSVTSGEGELVAQEGQRLWLLPVAAPPGWSECWLSGRRGVLPTASLQPLPEGEWAIADSEEEIAAVAGTDGQAAAAAQAAAVALEATDVTAAEVVAKAAAARAEGERLAAEAEARAEGERLAAEAEARAEGERLAAEAEARAEGELLAAEAEARAECLATDAAEAEARAECLATDAAEATVAAAAEAANAAEPGVIAARAEAVTVQLAAMATEAETNLVTAAVAAAAEATVVTTVAVIAAASEEDIIGMVATTPSTGATTTAVEEHTAGKTVNDIIRSAVNSQEAAQPLHAKAEAIVTAATSELSMETASLASKVRIEPKHQLGGTLATTLHHCMPRVEKVDEKQLKRPRSAVTRPKARTVHDTLPHAKLRERPGAGHNDYLHSLDLLLASSPYYRQEPRPRWHSSTTDGGCVPSPRRRVRNLMRIYGRSEERSAARGGQQSSSPHRDWWHEGRPVSARPARRAAVAPKGWEANGVLPHLVRADRALIFARCAS</sequence>
<evidence type="ECO:0000256" key="1">
    <source>
        <dbReference type="ARBA" id="ARBA00022443"/>
    </source>
</evidence>
<dbReference type="Gene3D" id="2.30.30.40">
    <property type="entry name" value="SH3 Domains"/>
    <property type="match status" value="1"/>
</dbReference>
<evidence type="ECO:0000313" key="6">
    <source>
        <dbReference type="Proteomes" id="UP000013827"/>
    </source>
</evidence>
<dbReference type="CDD" id="cd00174">
    <property type="entry name" value="SH3"/>
    <property type="match status" value="1"/>
</dbReference>
<protein>
    <recommendedName>
        <fullName evidence="4">SH3 domain-containing protein</fullName>
    </recommendedName>
</protein>
<keyword evidence="6" id="KW-1185">Reference proteome</keyword>
<dbReference type="PANTHER" id="PTHR14167">
    <property type="entry name" value="SH3 DOMAIN-CONTAINING"/>
    <property type="match status" value="1"/>
</dbReference>
<dbReference type="STRING" id="2903.R1E8Z5"/>
<feature type="domain" description="SH3" evidence="4">
    <location>
        <begin position="4"/>
        <end position="65"/>
    </location>
</feature>
<dbReference type="PaxDb" id="2903-EOD17369"/>
<dbReference type="GeneID" id="17263519"/>
<dbReference type="KEGG" id="ehx:EMIHUDRAFT_102614"/>
<evidence type="ECO:0000259" key="4">
    <source>
        <dbReference type="PROSITE" id="PS50002"/>
    </source>
</evidence>
<dbReference type="Proteomes" id="UP000013827">
    <property type="component" value="Unassembled WGS sequence"/>
</dbReference>
<dbReference type="InterPro" id="IPR001452">
    <property type="entry name" value="SH3_domain"/>
</dbReference>
<dbReference type="SMART" id="SM00326">
    <property type="entry name" value="SH3"/>
    <property type="match status" value="2"/>
</dbReference>
<dbReference type="EnsemblProtists" id="EOD17369">
    <property type="protein sequence ID" value="EOD17369"/>
    <property type="gene ID" value="EMIHUDRAFT_102614"/>
</dbReference>
<dbReference type="InterPro" id="IPR050384">
    <property type="entry name" value="Endophilin_SH3RF"/>
</dbReference>
<dbReference type="AlphaFoldDB" id="A0A0D3J1I4"/>
<keyword evidence="1 2" id="KW-0728">SH3 domain</keyword>
<dbReference type="HOGENOM" id="CLU_439063_0_0_1"/>
<evidence type="ECO:0000256" key="2">
    <source>
        <dbReference type="PROSITE-ProRule" id="PRU00192"/>
    </source>
</evidence>
<reference evidence="5" key="2">
    <citation type="submission" date="2024-10" db="UniProtKB">
        <authorList>
            <consortium name="EnsemblProtists"/>
        </authorList>
    </citation>
    <scope>IDENTIFICATION</scope>
</reference>
<dbReference type="InterPro" id="IPR036028">
    <property type="entry name" value="SH3-like_dom_sf"/>
</dbReference>
<dbReference type="PROSITE" id="PS50002">
    <property type="entry name" value="SH3"/>
    <property type="match status" value="1"/>
</dbReference>
<reference evidence="6" key="1">
    <citation type="journal article" date="2013" name="Nature">
        <title>Pan genome of the phytoplankton Emiliania underpins its global distribution.</title>
        <authorList>
            <person name="Read B.A."/>
            <person name="Kegel J."/>
            <person name="Klute M.J."/>
            <person name="Kuo A."/>
            <person name="Lefebvre S.C."/>
            <person name="Maumus F."/>
            <person name="Mayer C."/>
            <person name="Miller J."/>
            <person name="Monier A."/>
            <person name="Salamov A."/>
            <person name="Young J."/>
            <person name="Aguilar M."/>
            <person name="Claverie J.M."/>
            <person name="Frickenhaus S."/>
            <person name="Gonzalez K."/>
            <person name="Herman E.K."/>
            <person name="Lin Y.C."/>
            <person name="Napier J."/>
            <person name="Ogata H."/>
            <person name="Sarno A.F."/>
            <person name="Shmutz J."/>
            <person name="Schroeder D."/>
            <person name="de Vargas C."/>
            <person name="Verret F."/>
            <person name="von Dassow P."/>
            <person name="Valentin K."/>
            <person name="Van de Peer Y."/>
            <person name="Wheeler G."/>
            <person name="Dacks J.B."/>
            <person name="Delwiche C.F."/>
            <person name="Dyhrman S.T."/>
            <person name="Glockner G."/>
            <person name="John U."/>
            <person name="Richards T."/>
            <person name="Worden A.Z."/>
            <person name="Zhang X."/>
            <person name="Grigoriev I.V."/>
            <person name="Allen A.E."/>
            <person name="Bidle K."/>
            <person name="Borodovsky M."/>
            <person name="Bowler C."/>
            <person name="Brownlee C."/>
            <person name="Cock J.M."/>
            <person name="Elias M."/>
            <person name="Gladyshev V.N."/>
            <person name="Groth M."/>
            <person name="Guda C."/>
            <person name="Hadaegh A."/>
            <person name="Iglesias-Rodriguez M.D."/>
            <person name="Jenkins J."/>
            <person name="Jones B.M."/>
            <person name="Lawson T."/>
            <person name="Leese F."/>
            <person name="Lindquist E."/>
            <person name="Lobanov A."/>
            <person name="Lomsadze A."/>
            <person name="Malik S.B."/>
            <person name="Marsh M.E."/>
            <person name="Mackinder L."/>
            <person name="Mock T."/>
            <person name="Mueller-Roeber B."/>
            <person name="Pagarete A."/>
            <person name="Parker M."/>
            <person name="Probert I."/>
            <person name="Quesneville H."/>
            <person name="Raines C."/>
            <person name="Rensing S.A."/>
            <person name="Riano-Pachon D.M."/>
            <person name="Richier S."/>
            <person name="Rokitta S."/>
            <person name="Shiraiwa Y."/>
            <person name="Soanes D.M."/>
            <person name="van der Giezen M."/>
            <person name="Wahlund T.M."/>
            <person name="Williams B."/>
            <person name="Wilson W."/>
            <person name="Wolfe G."/>
            <person name="Wurch L.L."/>
        </authorList>
    </citation>
    <scope>NUCLEOTIDE SEQUENCE</scope>
</reference>
<dbReference type="Pfam" id="PF00018">
    <property type="entry name" value="SH3_1"/>
    <property type="match status" value="1"/>
</dbReference>
<name>A0A0D3J1I4_EMIH1</name>
<evidence type="ECO:0000313" key="5">
    <source>
        <dbReference type="EnsemblProtists" id="EOD17369"/>
    </source>
</evidence>
<proteinExistence type="predicted"/>